<dbReference type="InterPro" id="IPR036052">
    <property type="entry name" value="TrpB-like_PALP_sf"/>
</dbReference>
<sequence>MRGWWRTGGCNLWFKTSGVYTVDDDELYLLLSSLIDTEDIRLEPSALAGVAGPVRLFKEPAGQKYLEANNLKHKTSNATHIAWATGGSMVPAEVMASYYKKGLNIPVTRK</sequence>
<protein>
    <submittedName>
        <fullName evidence="1">D-serine dehydratase</fullName>
    </submittedName>
</protein>
<keyword evidence="2" id="KW-1185">Reference proteome</keyword>
<proteinExistence type="predicted"/>
<dbReference type="EMBL" id="CP000612">
    <property type="protein sequence ID" value="ABO48877.1"/>
    <property type="molecule type" value="Genomic_DNA"/>
</dbReference>
<dbReference type="Gene3D" id="3.40.50.1100">
    <property type="match status" value="1"/>
</dbReference>
<dbReference type="SUPFAM" id="SSF53686">
    <property type="entry name" value="Tryptophan synthase beta subunit-like PLP-dependent enzymes"/>
    <property type="match status" value="1"/>
</dbReference>
<dbReference type="GO" id="GO:1901605">
    <property type="term" value="P:alpha-amino acid metabolic process"/>
    <property type="evidence" value="ECO:0007669"/>
    <property type="project" value="UniProtKB-ARBA"/>
</dbReference>
<dbReference type="Proteomes" id="UP000001556">
    <property type="component" value="Chromosome"/>
</dbReference>
<name>A4J1C4_DESRM</name>
<evidence type="ECO:0000313" key="1">
    <source>
        <dbReference type="EMBL" id="ABO48877.1"/>
    </source>
</evidence>
<dbReference type="KEGG" id="drm:Dred_0329"/>
<dbReference type="eggNOG" id="COG3048">
    <property type="taxonomic scope" value="Bacteria"/>
</dbReference>
<accession>A4J1C4</accession>
<reference evidence="1 2" key="1">
    <citation type="submission" date="2007-03" db="EMBL/GenBank/DDBJ databases">
        <title>Complete sequence of Desulfotomaculum reducens MI-1.</title>
        <authorList>
            <consortium name="US DOE Joint Genome Institute"/>
            <person name="Copeland A."/>
            <person name="Lucas S."/>
            <person name="Lapidus A."/>
            <person name="Barry K."/>
            <person name="Detter J.C."/>
            <person name="Glavina del Rio T."/>
            <person name="Hammon N."/>
            <person name="Israni S."/>
            <person name="Dalin E."/>
            <person name="Tice H."/>
            <person name="Pitluck S."/>
            <person name="Sims D."/>
            <person name="Brettin T."/>
            <person name="Bruce D."/>
            <person name="Han C."/>
            <person name="Tapia R."/>
            <person name="Schmutz J."/>
            <person name="Larimer F."/>
            <person name="Land M."/>
            <person name="Hauser L."/>
            <person name="Kyrpides N."/>
            <person name="Kim E."/>
            <person name="Tebo B.M."/>
            <person name="Richardson P."/>
        </authorList>
    </citation>
    <scope>NUCLEOTIDE SEQUENCE [LARGE SCALE GENOMIC DNA]</scope>
    <source>
        <strain evidence="1 2">MI-1</strain>
    </source>
</reference>
<dbReference type="HOGENOM" id="CLU_2166917_0_0_9"/>
<organism evidence="1 2">
    <name type="scientific">Desulforamulus reducens (strain ATCC BAA-1160 / DSM 100696 / MI-1)</name>
    <name type="common">Desulfotomaculum reducens</name>
    <dbReference type="NCBI Taxonomy" id="349161"/>
    <lineage>
        <taxon>Bacteria</taxon>
        <taxon>Bacillati</taxon>
        <taxon>Bacillota</taxon>
        <taxon>Clostridia</taxon>
        <taxon>Eubacteriales</taxon>
        <taxon>Peptococcaceae</taxon>
        <taxon>Desulforamulus</taxon>
    </lineage>
</organism>
<gene>
    <name evidence="1" type="ordered locus">Dred_0329</name>
</gene>
<dbReference type="AlphaFoldDB" id="A4J1C4"/>
<dbReference type="RefSeq" id="WP_011876715.1">
    <property type="nucleotide sequence ID" value="NC_009253.1"/>
</dbReference>
<evidence type="ECO:0000313" key="2">
    <source>
        <dbReference type="Proteomes" id="UP000001556"/>
    </source>
</evidence>